<evidence type="ECO:0000259" key="7">
    <source>
        <dbReference type="Pfam" id="PF22148"/>
    </source>
</evidence>
<dbReference type="InterPro" id="IPR023828">
    <property type="entry name" value="Peptidase_S8_Ser-AS"/>
</dbReference>
<feature type="domain" description="Fervidolysin-like N-terminal prodomain" evidence="7">
    <location>
        <begin position="62"/>
        <end position="135"/>
    </location>
</feature>
<keyword evidence="4 5" id="KW-0720">Serine protease</keyword>
<proteinExistence type="inferred from homology"/>
<dbReference type="InterPro" id="IPR000209">
    <property type="entry name" value="Peptidase_S8/S53_dom"/>
</dbReference>
<dbReference type="GO" id="GO:0006508">
    <property type="term" value="P:proteolysis"/>
    <property type="evidence" value="ECO:0007669"/>
    <property type="project" value="UniProtKB-KW"/>
</dbReference>
<dbReference type="PROSITE" id="PS51892">
    <property type="entry name" value="SUBTILASE"/>
    <property type="match status" value="1"/>
</dbReference>
<dbReference type="PANTHER" id="PTHR43806:SF11">
    <property type="entry name" value="CEREVISIN-RELATED"/>
    <property type="match status" value="1"/>
</dbReference>
<name>A0A6J4R7C2_9ACTN</name>
<evidence type="ECO:0000313" key="8">
    <source>
        <dbReference type="EMBL" id="CAA9463587.1"/>
    </source>
</evidence>
<dbReference type="AlphaFoldDB" id="A0A6J4R7C2"/>
<organism evidence="8">
    <name type="scientific">uncultured Rubrobacteraceae bacterium</name>
    <dbReference type="NCBI Taxonomy" id="349277"/>
    <lineage>
        <taxon>Bacteria</taxon>
        <taxon>Bacillati</taxon>
        <taxon>Actinomycetota</taxon>
        <taxon>Rubrobacteria</taxon>
        <taxon>Rubrobacterales</taxon>
        <taxon>Rubrobacteraceae</taxon>
        <taxon>environmental samples</taxon>
    </lineage>
</organism>
<dbReference type="InterPro" id="IPR036852">
    <property type="entry name" value="Peptidase_S8/S53_dom_sf"/>
</dbReference>
<keyword evidence="3 5" id="KW-0378">Hydrolase</keyword>
<sequence>MGFRRSDEFARSEKSFASVSTAVHLPRRDQALSQRSIAMGALALSMFLLALLGVAGPARALVGGEGFEPGQVVVKLNPTIGSSIEKVNADYGLITLDKLPGGDGIYLLEVPAGSDTQGVVRRLVDDPRLLYAEPNFVAEAPEDHAGDGRHNAYGISDTSGYSEDYAASALGLPCAATASLGQGTTVAVVDTGAQLDHPDLEENFEGVARYDFVEDDRNPTEREVGLDADGDGLEDELLGHGTHVAGIVDRMAPAAEIMPLRVLNSEGRGNIFTIAKAIVHAESNGADVINLSLGSSRRSATLQGVIKDTVENGVIVAAAAGNSNSNLPHYPAAGNGAAASADGLVAVTAVDRYGKKSGYSNYGAWVDIAAPGNGIRSTFPVGMYANWSGTSMATPFVSGQAALIHAVYGSLGPAGAEAKMRHSAQSLTLQNPTYVGMLGAGHADACASLY</sequence>
<dbReference type="GO" id="GO:0004252">
    <property type="term" value="F:serine-type endopeptidase activity"/>
    <property type="evidence" value="ECO:0007669"/>
    <property type="project" value="UniProtKB-UniRule"/>
</dbReference>
<evidence type="ECO:0000256" key="5">
    <source>
        <dbReference type="PROSITE-ProRule" id="PRU01240"/>
    </source>
</evidence>
<keyword evidence="2 5" id="KW-0645">Protease</keyword>
<dbReference type="InterPro" id="IPR054399">
    <property type="entry name" value="Fervidolysin-like_N_prodom"/>
</dbReference>
<feature type="active site" description="Charge relay system" evidence="5">
    <location>
        <position position="190"/>
    </location>
</feature>
<dbReference type="PANTHER" id="PTHR43806">
    <property type="entry name" value="PEPTIDASE S8"/>
    <property type="match status" value="1"/>
</dbReference>
<accession>A0A6J4R7C2</accession>
<dbReference type="InterPro" id="IPR050131">
    <property type="entry name" value="Peptidase_S8_subtilisin-like"/>
</dbReference>
<dbReference type="Gene3D" id="3.40.50.200">
    <property type="entry name" value="Peptidase S8/S53 domain"/>
    <property type="match status" value="1"/>
</dbReference>
<feature type="active site" description="Charge relay system" evidence="5">
    <location>
        <position position="391"/>
    </location>
</feature>
<evidence type="ECO:0000256" key="3">
    <source>
        <dbReference type="ARBA" id="ARBA00022801"/>
    </source>
</evidence>
<dbReference type="Pfam" id="PF00082">
    <property type="entry name" value="Peptidase_S8"/>
    <property type="match status" value="1"/>
</dbReference>
<dbReference type="SUPFAM" id="SSF52743">
    <property type="entry name" value="Subtilisin-like"/>
    <property type="match status" value="1"/>
</dbReference>
<dbReference type="PRINTS" id="PR00723">
    <property type="entry name" value="SUBTILISIN"/>
</dbReference>
<evidence type="ECO:0000256" key="2">
    <source>
        <dbReference type="ARBA" id="ARBA00022670"/>
    </source>
</evidence>
<dbReference type="PROSITE" id="PS00138">
    <property type="entry name" value="SUBTILASE_SER"/>
    <property type="match status" value="1"/>
</dbReference>
<reference evidence="8" key="1">
    <citation type="submission" date="2020-02" db="EMBL/GenBank/DDBJ databases">
        <authorList>
            <person name="Meier V. D."/>
        </authorList>
    </citation>
    <scope>NUCLEOTIDE SEQUENCE</scope>
    <source>
        <strain evidence="8">AVDCRST_MAG02</strain>
    </source>
</reference>
<dbReference type="InterPro" id="IPR015500">
    <property type="entry name" value="Peptidase_S8_subtilisin-rel"/>
</dbReference>
<evidence type="ECO:0000259" key="6">
    <source>
        <dbReference type="Pfam" id="PF00082"/>
    </source>
</evidence>
<comment type="similarity">
    <text evidence="1 5">Belongs to the peptidase S8 family.</text>
</comment>
<dbReference type="EMBL" id="CADCVH010000087">
    <property type="protein sequence ID" value="CAA9463587.1"/>
    <property type="molecule type" value="Genomic_DNA"/>
</dbReference>
<feature type="domain" description="Peptidase S8/S53" evidence="6">
    <location>
        <begin position="181"/>
        <end position="440"/>
    </location>
</feature>
<dbReference type="Pfam" id="PF22148">
    <property type="entry name" value="Fervidolysin_NPro-like"/>
    <property type="match status" value="1"/>
</dbReference>
<gene>
    <name evidence="8" type="ORF">AVDCRST_MAG02-2805</name>
</gene>
<evidence type="ECO:0000256" key="4">
    <source>
        <dbReference type="ARBA" id="ARBA00022825"/>
    </source>
</evidence>
<feature type="active site" description="Charge relay system" evidence="5">
    <location>
        <position position="240"/>
    </location>
</feature>
<protein>
    <submittedName>
        <fullName evidence="8">Uncharacterized protein</fullName>
    </submittedName>
</protein>
<evidence type="ECO:0000256" key="1">
    <source>
        <dbReference type="ARBA" id="ARBA00011073"/>
    </source>
</evidence>